<accession>A0ABX1WS14</accession>
<proteinExistence type="predicted"/>
<evidence type="ECO:0000313" key="2">
    <source>
        <dbReference type="Proteomes" id="UP000732105"/>
    </source>
</evidence>
<sequence length="220" mass="25730">MIQSLQLKKVDTQELILQFQNIKSSEENRDQAFAVLCTRFRERILNKCEIRCNQFGYNITVAETIAERTFYKYAKSPGFDITKSKASSIDIAFELYLLGIAKRELTNYFREEKKKLNGTYYDGNEQIIENLPKVDISKMNLKARIMHLAILSLPDKHRTIYLTYKYYEKIGCNLPRSLLSKLREHLGVSQNTIRSYKKEAIDKINSYIEVMEATKNISNE</sequence>
<dbReference type="RefSeq" id="WP_171594167.1">
    <property type="nucleotide sequence ID" value="NZ_RZNH01000003.1"/>
</dbReference>
<dbReference type="EMBL" id="RZNH01000003">
    <property type="protein sequence ID" value="NOU58889.1"/>
    <property type="molecule type" value="Genomic_DNA"/>
</dbReference>
<dbReference type="Proteomes" id="UP000732105">
    <property type="component" value="Unassembled WGS sequence"/>
</dbReference>
<reference evidence="1 2" key="1">
    <citation type="submission" date="2018-12" db="EMBL/GenBank/DDBJ databases">
        <title>Marinifilum JC070 sp. nov., a marine bacterium isolated from Yongle Blue Hole in the South China Sea.</title>
        <authorList>
            <person name="Fu T."/>
        </authorList>
    </citation>
    <scope>NUCLEOTIDE SEQUENCE [LARGE SCALE GENOMIC DNA]</scope>
    <source>
        <strain evidence="1 2">JC070</strain>
    </source>
</reference>
<keyword evidence="2" id="KW-1185">Reference proteome</keyword>
<protein>
    <submittedName>
        <fullName evidence="1">Sigma-70 family RNA polymerase sigma factor</fullName>
    </submittedName>
</protein>
<organism evidence="1 2">
    <name type="scientific">Marinifilum caeruleilacunae</name>
    <dbReference type="NCBI Taxonomy" id="2499076"/>
    <lineage>
        <taxon>Bacteria</taxon>
        <taxon>Pseudomonadati</taxon>
        <taxon>Bacteroidota</taxon>
        <taxon>Bacteroidia</taxon>
        <taxon>Marinilabiliales</taxon>
        <taxon>Marinifilaceae</taxon>
    </lineage>
</organism>
<gene>
    <name evidence="1" type="ORF">ELS83_03595</name>
</gene>
<name>A0ABX1WS14_9BACT</name>
<evidence type="ECO:0000313" key="1">
    <source>
        <dbReference type="EMBL" id="NOU58889.1"/>
    </source>
</evidence>
<comment type="caution">
    <text evidence="1">The sequence shown here is derived from an EMBL/GenBank/DDBJ whole genome shotgun (WGS) entry which is preliminary data.</text>
</comment>
<dbReference type="Gene3D" id="1.10.1740.10">
    <property type="match status" value="1"/>
</dbReference>